<evidence type="ECO:0000313" key="3">
    <source>
        <dbReference type="Proteomes" id="UP001440612"/>
    </source>
</evidence>
<keyword evidence="3" id="KW-1185">Reference proteome</keyword>
<protein>
    <submittedName>
        <fullName evidence="2">YHS domain-containing (Seleno)protein</fullName>
    </submittedName>
</protein>
<dbReference type="InterPro" id="IPR006311">
    <property type="entry name" value="TAT_signal"/>
</dbReference>
<accession>A0ABZ2V059</accession>
<name>A0ABZ2V059_9RHOB</name>
<evidence type="ECO:0000256" key="1">
    <source>
        <dbReference type="SAM" id="SignalP"/>
    </source>
</evidence>
<feature type="chain" id="PRO_5046567645" evidence="1">
    <location>
        <begin position="25"/>
        <end position="150"/>
    </location>
</feature>
<keyword evidence="1" id="KW-0732">Signal</keyword>
<gene>
    <name evidence="2" type="ORF">AABB29_13115</name>
</gene>
<dbReference type="NCBIfam" id="NF041384">
    <property type="entry name" value="YHS_seleno_dom"/>
    <property type="match status" value="1"/>
</dbReference>
<dbReference type="RefSeq" id="WP_341365949.1">
    <property type="nucleotide sequence ID" value="NZ_CP150951.2"/>
</dbReference>
<dbReference type="EMBL" id="CP150951">
    <property type="protein sequence ID" value="WZC47829.1"/>
    <property type="molecule type" value="Genomic_DNA"/>
</dbReference>
<sequence>MSIRRRTLIIAAPAAGLLAPAAFAATPQIYAENGIVVDGSDVVAYFDQQGPVAGDPSITYEYLGATWHFANSANRDLFAANPVAYAPQYGGYCAFAISRGYTAPTDPRAWSIVDDKLYLNYSRRIRRRWEQDIPGNIAAGDANWPAVLDA</sequence>
<dbReference type="PROSITE" id="PS51318">
    <property type="entry name" value="TAT"/>
    <property type="match status" value="1"/>
</dbReference>
<dbReference type="Proteomes" id="UP001440612">
    <property type="component" value="Chromosome"/>
</dbReference>
<organism evidence="2 3">
    <name type="scientific">Yoonia phaeophyticola</name>
    <dbReference type="NCBI Taxonomy" id="3137369"/>
    <lineage>
        <taxon>Bacteria</taxon>
        <taxon>Pseudomonadati</taxon>
        <taxon>Pseudomonadota</taxon>
        <taxon>Alphaproteobacteria</taxon>
        <taxon>Rhodobacterales</taxon>
        <taxon>Paracoccaceae</taxon>
        <taxon>Yoonia</taxon>
    </lineage>
</organism>
<evidence type="ECO:0000313" key="2">
    <source>
        <dbReference type="EMBL" id="WZC47829.1"/>
    </source>
</evidence>
<feature type="signal peptide" evidence="1">
    <location>
        <begin position="1"/>
        <end position="24"/>
    </location>
</feature>
<proteinExistence type="predicted"/>
<reference evidence="3" key="1">
    <citation type="submission" date="2024-04" db="EMBL/GenBank/DDBJ databases">
        <title>Phylogenomic analyses of a clade within the roseobacter group suggest taxonomic reassignments of species of the genera Aestuariivita, Citreicella, Loktanella, Nautella, Pelagibaca, Ruegeria, Thalassobius, Thiobacimonas and Tropicibacter, and the proposal o.</title>
        <authorList>
            <person name="Jeon C.O."/>
        </authorList>
    </citation>
    <scope>NUCLEOTIDE SEQUENCE [LARGE SCALE GENOMIC DNA]</scope>
    <source>
        <strain evidence="3">BS5-3</strain>
    </source>
</reference>